<feature type="region of interest" description="Disordered" evidence="1">
    <location>
        <begin position="504"/>
        <end position="556"/>
    </location>
</feature>
<dbReference type="Gene3D" id="1.25.40.10">
    <property type="entry name" value="Tetratricopeptide repeat domain"/>
    <property type="match status" value="3"/>
</dbReference>
<dbReference type="SMART" id="SM00028">
    <property type="entry name" value="TPR"/>
    <property type="match status" value="3"/>
</dbReference>
<feature type="region of interest" description="Disordered" evidence="1">
    <location>
        <begin position="937"/>
        <end position="962"/>
    </location>
</feature>
<reference evidence="2" key="2">
    <citation type="submission" date="2021-04" db="EMBL/GenBank/DDBJ databases">
        <authorList>
            <person name="Zhang T."/>
            <person name="Zhang Y."/>
            <person name="Lu D."/>
            <person name="Zuo D."/>
            <person name="Du Z."/>
        </authorList>
    </citation>
    <scope>NUCLEOTIDE SEQUENCE</scope>
    <source>
        <strain evidence="2">JR1</strain>
    </source>
</reference>
<gene>
    <name evidence="2" type="ORF">KDU71_20250</name>
</gene>
<evidence type="ECO:0000256" key="1">
    <source>
        <dbReference type="SAM" id="MobiDB-lite"/>
    </source>
</evidence>
<evidence type="ECO:0000313" key="2">
    <source>
        <dbReference type="EMBL" id="MBR8537915.1"/>
    </source>
</evidence>
<organism evidence="2 3">
    <name type="scientific">Carboxylicivirga sediminis</name>
    <dbReference type="NCBI Taxonomy" id="2006564"/>
    <lineage>
        <taxon>Bacteria</taxon>
        <taxon>Pseudomonadati</taxon>
        <taxon>Bacteroidota</taxon>
        <taxon>Bacteroidia</taxon>
        <taxon>Marinilabiliales</taxon>
        <taxon>Marinilabiliaceae</taxon>
        <taxon>Carboxylicivirga</taxon>
    </lineage>
</organism>
<dbReference type="EMBL" id="JAGTAR010000043">
    <property type="protein sequence ID" value="MBR8537915.1"/>
    <property type="molecule type" value="Genomic_DNA"/>
</dbReference>
<name>A0A941IZJ6_9BACT</name>
<protein>
    <submittedName>
        <fullName evidence="2">Tetratricopeptide repeat protein</fullName>
    </submittedName>
</protein>
<feature type="compositionally biased region" description="Polar residues" evidence="1">
    <location>
        <begin position="939"/>
        <end position="960"/>
    </location>
</feature>
<reference evidence="2" key="1">
    <citation type="journal article" date="2018" name="Int. J. Syst. Evol. Microbiol.">
        <title>Carboxylicivirga sediminis sp. nov., isolated from coastal sediment.</title>
        <authorList>
            <person name="Wang F.Q."/>
            <person name="Ren L.H."/>
            <person name="Zou R.J."/>
            <person name="Sun Y.Z."/>
            <person name="Liu X.J."/>
            <person name="Jiang F."/>
            <person name="Liu L.J."/>
        </authorList>
    </citation>
    <scope>NUCLEOTIDE SEQUENCE</scope>
    <source>
        <strain evidence="2">JR1</strain>
    </source>
</reference>
<accession>A0A941IZJ6</accession>
<keyword evidence="3" id="KW-1185">Reference proteome</keyword>
<dbReference type="SUPFAM" id="SSF48452">
    <property type="entry name" value="TPR-like"/>
    <property type="match status" value="2"/>
</dbReference>
<comment type="caution">
    <text evidence="2">The sequence shown here is derived from an EMBL/GenBank/DDBJ whole genome shotgun (WGS) entry which is preliminary data.</text>
</comment>
<dbReference type="AlphaFoldDB" id="A0A941IZJ6"/>
<dbReference type="RefSeq" id="WP_212192940.1">
    <property type="nucleotide sequence ID" value="NZ_JAGTAR010000043.1"/>
</dbReference>
<feature type="region of interest" description="Disordered" evidence="1">
    <location>
        <begin position="977"/>
        <end position="1021"/>
    </location>
</feature>
<sequence length="1139" mass="130309">MILRKISIILTLLLVWSCSTKKNTWVSRNYHNLTAYYNVYYNGREAFKNGDKAIIEGYQNDYSNILPVFESSDPDAASVATGDMDRAIEKGQKLIKKHSITAKPKKRSRNNAYAAEFYSKKEFNAWVDDAYVLIGKAQVYKHEQLLAIRTLQQVVRDFPNSESMYEALLWQARAYTDKGDYIAALAALESYDLGGNAPLELYSDYMAVYANLLLVQGKSIEAIPYLQNAVNDESNKHKRLRYSYILGQLYLLNNQRNEAANAFAYVAKASADYEMTFNAKVNQASIVYKDANIAEVKKQLHKLRKDKKNSDYLDRIYYAFGKVALQENNEAEALTNFKRSVNASIDNSNQKGLSYREAGEIYYKRMDYANAYFYYDSALTVINEDYEKLDELKERHYGLSGLVDHLLTVEREDSLQHLADMSEPVLYAYLDNIISEKEAEQEKLRKMQEEESLSDAFFYQNRGNTNNFGQTGKWYFYNQTSMAMGKMEFEKRWGKRKLEDNWRRKDKSKLADEPTDDPFAMPDNPFEQGDSGTNKESDNQANQQAGETSQAVPTREQLLADIPLSKEKRQISDKKIEDALLEQGLVFMDRLENYPKAIDAFEELLRRYPHAESRDEALIALYNAYRLNGDQAGMLATQSRIEQEFPNHRFVAFLNDPDFLQKIQDKKAAESKAYEATYEAFLFGRFDEVITNSSRAIEDVEGEAVLANKYLLLRGLSYGKQGAVEAFKTDLTTIINNNKESEEAALAQALLEHIEAGKTPVQGTLFANAPGQASQQHAKADSTMDTTDEQAGYLYIENEPYELVVMSIKKGNINKAIYDVADYNFSRYLLHDFEIQQKRLLDGSAAIVVSGFANRVEAMDYFYGLRENHQFFGFEKINKEVIIISESNTSKFYLSGLVKEYIEFFDKYYLQHADAKELDKVRPTVQAEVTETITEEQVLPQQTSDTSIRSNETIGNDSNVETSKTTEITIQEEEKVISGQKESTEATAVTPPAEVKDEVEKPLTVTEPEEEASVQSEKTSLFDETKTEGHLVVVMIRKTRLDFNRVHKNFASYTRNNIGTSNKVQLIDFADDYRMVQIDGFSNADEALTYIKGMDKYPYLTRDFKQKEHYIWAISASNLKKLEASGEVNGYETFFKSTY</sequence>
<dbReference type="InterPro" id="IPR011990">
    <property type="entry name" value="TPR-like_helical_dom_sf"/>
</dbReference>
<dbReference type="Proteomes" id="UP000679220">
    <property type="component" value="Unassembled WGS sequence"/>
</dbReference>
<proteinExistence type="predicted"/>
<dbReference type="Pfam" id="PF13174">
    <property type="entry name" value="TPR_6"/>
    <property type="match status" value="1"/>
</dbReference>
<evidence type="ECO:0000313" key="3">
    <source>
        <dbReference type="Proteomes" id="UP000679220"/>
    </source>
</evidence>
<dbReference type="InterPro" id="IPR019734">
    <property type="entry name" value="TPR_rpt"/>
</dbReference>
<feature type="compositionally biased region" description="Polar residues" evidence="1">
    <location>
        <begin position="539"/>
        <end position="552"/>
    </location>
</feature>